<name>A0A0N1PD44_LEPSE</name>
<dbReference type="OrthoDB" id="10267127at2759"/>
<dbReference type="EMBL" id="LJSK01000132">
    <property type="protein sequence ID" value="KPI86412.1"/>
    <property type="molecule type" value="Genomic_DNA"/>
</dbReference>
<dbReference type="OMA" id="KWRRRIH"/>
<dbReference type="Pfam" id="PF00149">
    <property type="entry name" value="Metallophos"/>
    <property type="match status" value="1"/>
</dbReference>
<dbReference type="VEuPathDB" id="TriTrypDB:Lsey_0132_0100"/>
<dbReference type="InterPro" id="IPR029052">
    <property type="entry name" value="Metallo-depent_PP-like"/>
</dbReference>
<dbReference type="GO" id="GO:0005737">
    <property type="term" value="C:cytoplasm"/>
    <property type="evidence" value="ECO:0007669"/>
    <property type="project" value="TreeGrafter"/>
</dbReference>
<dbReference type="GO" id="GO:0000298">
    <property type="term" value="F:endopolyphosphatase activity"/>
    <property type="evidence" value="ECO:0007669"/>
    <property type="project" value="TreeGrafter"/>
</dbReference>
<protein>
    <submittedName>
        <fullName evidence="3">Bis(5'-nucleosyl)-tetraphosphatase symmetrical-like protein</fullName>
    </submittedName>
</protein>
<dbReference type="AlphaFoldDB" id="A0A0N1PD44"/>
<evidence type="ECO:0000259" key="2">
    <source>
        <dbReference type="Pfam" id="PF00149"/>
    </source>
</evidence>
<dbReference type="GO" id="GO:0006798">
    <property type="term" value="P:polyphosphate catabolic process"/>
    <property type="evidence" value="ECO:0007669"/>
    <property type="project" value="TreeGrafter"/>
</dbReference>
<evidence type="ECO:0000313" key="3">
    <source>
        <dbReference type="EMBL" id="KPI86412.1"/>
    </source>
</evidence>
<dbReference type="Proteomes" id="UP000038009">
    <property type="component" value="Unassembled WGS sequence"/>
</dbReference>
<organism evidence="3 4">
    <name type="scientific">Leptomonas seymouri</name>
    <dbReference type="NCBI Taxonomy" id="5684"/>
    <lineage>
        <taxon>Eukaryota</taxon>
        <taxon>Discoba</taxon>
        <taxon>Euglenozoa</taxon>
        <taxon>Kinetoplastea</taxon>
        <taxon>Metakinetoplastina</taxon>
        <taxon>Trypanosomatida</taxon>
        <taxon>Trypanosomatidae</taxon>
        <taxon>Leishmaniinae</taxon>
        <taxon>Leptomonas</taxon>
    </lineage>
</organism>
<dbReference type="InterPro" id="IPR004843">
    <property type="entry name" value="Calcineurin-like_PHP"/>
</dbReference>
<feature type="domain" description="Calcineurin-like phosphoesterase" evidence="2">
    <location>
        <begin position="127"/>
        <end position="215"/>
    </location>
</feature>
<dbReference type="Gene3D" id="3.60.21.10">
    <property type="match status" value="1"/>
</dbReference>
<gene>
    <name evidence="3" type="ORF">ABL78_4528</name>
</gene>
<dbReference type="PANTHER" id="PTHR42850">
    <property type="entry name" value="METALLOPHOSPHOESTERASE"/>
    <property type="match status" value="1"/>
</dbReference>
<dbReference type="SUPFAM" id="SSF56300">
    <property type="entry name" value="Metallo-dependent phosphatases"/>
    <property type="match status" value="1"/>
</dbReference>
<dbReference type="InterPro" id="IPR050126">
    <property type="entry name" value="Ap4A_hydrolase"/>
</dbReference>
<accession>A0A0N1PD44</accession>
<evidence type="ECO:0000313" key="4">
    <source>
        <dbReference type="Proteomes" id="UP000038009"/>
    </source>
</evidence>
<feature type="compositionally biased region" description="Polar residues" evidence="1">
    <location>
        <begin position="74"/>
        <end position="91"/>
    </location>
</feature>
<sequence>MSVRVIHLEGSAAGRLIIVGDIHGCAEQLRQLLLKAQFTNSAVRRCPELLKTSPEARTTLDATAFMQIPHALQPTSSLLNHRPMQTSSPSESPGGRSAGDVDSPASTRQRSHTGPGVDCDQPVHSRDEDVCVFVGDLVNKGPDSYGVVRTLREIGAVGVVGNHDVAMLRLVDKLRTGAPLTPKESESSLLPLAESCPDDVYAFLSSVPHILCFHAYGLIVVHAGIDPSIPLERQAIESAIRMRNWMSVGKYHAQPLDAETGGLPHIALSLSEQFATLERPVLGKSWGKEWSKLACKLDGGRGAVVRPAVVAKKSRETLVDGDDDAGSKSSEDGSEHAVATRRDVEGPATTTITVAQPGKEKKEKWRKHISAMYKGYTIVFGHDAKRRLQIHPYAYGIDTGCVYGGELTGLVWPDTLLSVPGINNLPPNHKSKV</sequence>
<feature type="region of interest" description="Disordered" evidence="1">
    <location>
        <begin position="74"/>
        <end position="122"/>
    </location>
</feature>
<dbReference type="PANTHER" id="PTHR42850:SF4">
    <property type="entry name" value="ZINC-DEPENDENT ENDOPOLYPHOSPHATASE"/>
    <property type="match status" value="1"/>
</dbReference>
<reference evidence="3 4" key="1">
    <citation type="journal article" date="2015" name="PLoS Pathog.">
        <title>Leptomonas seymouri: Adaptations to the Dixenous Life Cycle Analyzed by Genome Sequencing, Transcriptome Profiling and Co-infection with Leishmania donovani.</title>
        <authorList>
            <person name="Kraeva N."/>
            <person name="Butenko A."/>
            <person name="Hlavacova J."/>
            <person name="Kostygov A."/>
            <person name="Myskova J."/>
            <person name="Grybchuk D."/>
            <person name="Lestinova T."/>
            <person name="Votypka J."/>
            <person name="Volf P."/>
            <person name="Opperdoes F."/>
            <person name="Flegontov P."/>
            <person name="Lukes J."/>
            <person name="Yurchenko V."/>
        </authorList>
    </citation>
    <scope>NUCLEOTIDE SEQUENCE [LARGE SCALE GENOMIC DNA]</scope>
    <source>
        <strain evidence="3 4">ATCC 30220</strain>
    </source>
</reference>
<feature type="compositionally biased region" description="Basic and acidic residues" evidence="1">
    <location>
        <begin position="325"/>
        <end position="345"/>
    </location>
</feature>
<feature type="region of interest" description="Disordered" evidence="1">
    <location>
        <begin position="316"/>
        <end position="348"/>
    </location>
</feature>
<keyword evidence="4" id="KW-1185">Reference proteome</keyword>
<proteinExistence type="predicted"/>
<evidence type="ECO:0000256" key="1">
    <source>
        <dbReference type="SAM" id="MobiDB-lite"/>
    </source>
</evidence>
<comment type="caution">
    <text evidence="3">The sequence shown here is derived from an EMBL/GenBank/DDBJ whole genome shotgun (WGS) entry which is preliminary data.</text>
</comment>
<dbReference type="GO" id="GO:0016791">
    <property type="term" value="F:phosphatase activity"/>
    <property type="evidence" value="ECO:0007669"/>
    <property type="project" value="TreeGrafter"/>
</dbReference>